<dbReference type="InterPro" id="IPR036390">
    <property type="entry name" value="WH_DNA-bd_sf"/>
</dbReference>
<dbReference type="Pfam" id="PF00126">
    <property type="entry name" value="HTH_1"/>
    <property type="match status" value="1"/>
</dbReference>
<evidence type="ECO:0000313" key="9">
    <source>
        <dbReference type="EMBL" id="APO77223.1"/>
    </source>
</evidence>
<evidence type="ECO:0000256" key="6">
    <source>
        <dbReference type="ARBA" id="ARBA00023163"/>
    </source>
</evidence>
<proteinExistence type="inferred from homology"/>
<dbReference type="SUPFAM" id="SSF46785">
    <property type="entry name" value="Winged helix' DNA-binding domain"/>
    <property type="match status" value="1"/>
</dbReference>
<evidence type="ECO:0000256" key="7">
    <source>
        <dbReference type="SAM" id="MobiDB-lite"/>
    </source>
</evidence>
<keyword evidence="4" id="KW-0238">DNA-binding</keyword>
<dbReference type="PROSITE" id="PS50931">
    <property type="entry name" value="HTH_LYSR"/>
    <property type="match status" value="1"/>
</dbReference>
<name>A0A1L5PAT9_RHIET</name>
<dbReference type="InterPro" id="IPR036388">
    <property type="entry name" value="WH-like_DNA-bd_sf"/>
</dbReference>
<dbReference type="Pfam" id="PF03466">
    <property type="entry name" value="LysR_substrate"/>
    <property type="match status" value="1"/>
</dbReference>
<reference evidence="9 10" key="1">
    <citation type="submission" date="2016-09" db="EMBL/GenBank/DDBJ databases">
        <title>The complete genome sequences of Rhizobium gallicum, symbiovars gallicum and phaseoli, symbionts associated to common bean (Phaseolus vulgaris).</title>
        <authorList>
            <person name="Bustos P."/>
            <person name="Santamaria R.I."/>
            <person name="Perez-Carrascal O.M."/>
            <person name="Juarez S."/>
            <person name="Lozano L."/>
            <person name="Martinez-Flores I."/>
            <person name="Martinez-Romero E."/>
            <person name="Cevallos M."/>
            <person name="Romero D."/>
            <person name="Davila G."/>
            <person name="Gonzalez V."/>
        </authorList>
    </citation>
    <scope>NUCLEOTIDE SEQUENCE [LARGE SCALE GENOMIC DNA]</scope>
    <source>
        <strain evidence="9 10">8C-3</strain>
        <plasmid evidence="10">Plasmid prsp8c3a</plasmid>
    </source>
</reference>
<evidence type="ECO:0000313" key="10">
    <source>
        <dbReference type="Proteomes" id="UP000185109"/>
    </source>
</evidence>
<dbReference type="InterPro" id="IPR005119">
    <property type="entry name" value="LysR_subst-bd"/>
</dbReference>
<evidence type="ECO:0000256" key="4">
    <source>
        <dbReference type="ARBA" id="ARBA00023125"/>
    </source>
</evidence>
<dbReference type="PRINTS" id="PR00039">
    <property type="entry name" value="HTHLYSR"/>
</dbReference>
<keyword evidence="3" id="KW-0805">Transcription regulation</keyword>
<organism evidence="9 10">
    <name type="scientific">Rhizobium etli 8C-3</name>
    <dbReference type="NCBI Taxonomy" id="538025"/>
    <lineage>
        <taxon>Bacteria</taxon>
        <taxon>Pseudomonadati</taxon>
        <taxon>Pseudomonadota</taxon>
        <taxon>Alphaproteobacteria</taxon>
        <taxon>Hyphomicrobiales</taxon>
        <taxon>Rhizobiaceae</taxon>
        <taxon>Rhizobium/Agrobacterium group</taxon>
        <taxon>Rhizobium</taxon>
    </lineage>
</organism>
<dbReference type="SUPFAM" id="SSF53850">
    <property type="entry name" value="Periplasmic binding protein-like II"/>
    <property type="match status" value="1"/>
</dbReference>
<keyword evidence="2" id="KW-0536">Nodulation</keyword>
<evidence type="ECO:0000256" key="2">
    <source>
        <dbReference type="ARBA" id="ARBA00022458"/>
    </source>
</evidence>
<comment type="similarity">
    <text evidence="1">Belongs to the LysR transcriptional regulatory family.</text>
</comment>
<dbReference type="PANTHER" id="PTHR30118:SF15">
    <property type="entry name" value="TRANSCRIPTIONAL REGULATORY PROTEIN"/>
    <property type="match status" value="1"/>
</dbReference>
<keyword evidence="9" id="KW-0614">Plasmid</keyword>
<dbReference type="EMBL" id="CP017242">
    <property type="protein sequence ID" value="APO77223.1"/>
    <property type="molecule type" value="Genomic_DNA"/>
</dbReference>
<sequence>METQGNSESVSIPSAANDDQTSPEMNLSGVDLNLLIVLEALLLSRNVTHAARRLGQAQPAVSRALARLREVLGDDLLVRSSTGSKLTSRGERLAETVPVAMAHIREVLSSRQANQGVRLSINAGLTPALLPLLLKSPACENGPLKVNTHKTPQEGLGQLRAHAVEYMLGTLNEACDDIEHELVFTEEFLTLVAFERHHLGGIRPSEEAFLDLTHIHLIENGAETYPQVADALMRYGRRRTQLFEVQDIMSAALMVSESRLALTVPRSIAGWLTRTLHLAALLPPLAITQHEVSMYWLAEGAALSRCRVIGDIGAVARSIVEHDQAHFRLFRPLGAEE</sequence>
<dbReference type="GO" id="GO:0003677">
    <property type="term" value="F:DNA binding"/>
    <property type="evidence" value="ECO:0007669"/>
    <property type="project" value="UniProtKB-KW"/>
</dbReference>
<dbReference type="Gene3D" id="1.10.10.10">
    <property type="entry name" value="Winged helix-like DNA-binding domain superfamily/Winged helix DNA-binding domain"/>
    <property type="match status" value="1"/>
</dbReference>
<keyword evidence="5" id="KW-0010">Activator</keyword>
<dbReference type="AlphaFoldDB" id="A0A1L5PAT9"/>
<feature type="domain" description="HTH lysR-type" evidence="8">
    <location>
        <begin position="30"/>
        <end position="87"/>
    </location>
</feature>
<gene>
    <name evidence="9" type="ORF">AM571_PA00343</name>
</gene>
<evidence type="ECO:0000256" key="3">
    <source>
        <dbReference type="ARBA" id="ARBA00023015"/>
    </source>
</evidence>
<dbReference type="Gene3D" id="3.40.190.10">
    <property type="entry name" value="Periplasmic binding protein-like II"/>
    <property type="match status" value="2"/>
</dbReference>
<dbReference type="Proteomes" id="UP000185109">
    <property type="component" value="Plasmid pRsp8C3a"/>
</dbReference>
<protein>
    <submittedName>
        <fullName evidence="9">LysR family transcriptional regulator protein</fullName>
    </submittedName>
</protein>
<dbReference type="GO" id="GO:0003700">
    <property type="term" value="F:DNA-binding transcription factor activity"/>
    <property type="evidence" value="ECO:0007669"/>
    <property type="project" value="InterPro"/>
</dbReference>
<dbReference type="RefSeq" id="WP_074063627.1">
    <property type="nucleotide sequence ID" value="NZ_CP017242.1"/>
</dbReference>
<dbReference type="PANTHER" id="PTHR30118">
    <property type="entry name" value="HTH-TYPE TRANSCRIPTIONAL REGULATOR LEUO-RELATED"/>
    <property type="match status" value="1"/>
</dbReference>
<dbReference type="InterPro" id="IPR000847">
    <property type="entry name" value="LysR_HTH_N"/>
</dbReference>
<evidence type="ECO:0000256" key="5">
    <source>
        <dbReference type="ARBA" id="ARBA00023159"/>
    </source>
</evidence>
<keyword evidence="6" id="KW-0804">Transcription</keyword>
<evidence type="ECO:0000259" key="8">
    <source>
        <dbReference type="PROSITE" id="PS50931"/>
    </source>
</evidence>
<dbReference type="InterPro" id="IPR050389">
    <property type="entry name" value="LysR-type_TF"/>
</dbReference>
<geneLocation type="plasmid" evidence="10">
    <name>prsp8c3a</name>
</geneLocation>
<feature type="region of interest" description="Disordered" evidence="7">
    <location>
        <begin position="1"/>
        <end position="24"/>
    </location>
</feature>
<accession>A0A1L5PAT9</accession>
<evidence type="ECO:0000256" key="1">
    <source>
        <dbReference type="ARBA" id="ARBA00009437"/>
    </source>
</evidence>